<dbReference type="PRINTS" id="PR00081">
    <property type="entry name" value="GDHRDH"/>
</dbReference>
<evidence type="ECO:0000256" key="11">
    <source>
        <dbReference type="ARBA" id="ARBA00037124"/>
    </source>
</evidence>
<evidence type="ECO:0000256" key="19">
    <source>
        <dbReference type="ARBA" id="ARBA00049386"/>
    </source>
</evidence>
<evidence type="ECO:0000256" key="18">
    <source>
        <dbReference type="ARBA" id="ARBA00049251"/>
    </source>
</evidence>
<proteinExistence type="predicted"/>
<keyword evidence="7" id="KW-0560">Oxidoreductase</keyword>
<dbReference type="InterPro" id="IPR002347">
    <property type="entry name" value="SDR_fam"/>
</dbReference>
<reference evidence="23" key="1">
    <citation type="submission" date="2016-10" db="EMBL/GenBank/DDBJ databases">
        <authorList>
            <person name="Varghese N."/>
        </authorList>
    </citation>
    <scope>NUCLEOTIDE SEQUENCE [LARGE SCALE GENOMIC DNA]</scope>
    <source>
        <strain evidence="23">DSM 45096 / BCRC 16803 / CGMCC 4.1857 / CIP 109030 / JCM 12277 / KCTC 19219 / NBRC 100920 / 33214</strain>
    </source>
</reference>
<evidence type="ECO:0000313" key="23">
    <source>
        <dbReference type="Proteomes" id="UP000183015"/>
    </source>
</evidence>
<dbReference type="PANTHER" id="PTHR24317">
    <property type="entry name" value="PEROXISOMAL TRANS-2-ENOYL-COA REDUCTASE"/>
    <property type="match status" value="1"/>
</dbReference>
<dbReference type="PANTHER" id="PTHR24317:SF7">
    <property type="entry name" value="PEROXISOMAL TRANS-2-ENOYL-COA REDUCTASE"/>
    <property type="match status" value="1"/>
</dbReference>
<comment type="subunit">
    <text evidence="12">Interacts with PEX5, probably required to target it into peroxisomes.</text>
</comment>
<feature type="region of interest" description="Disordered" evidence="21">
    <location>
        <begin position="218"/>
        <end position="237"/>
    </location>
</feature>
<evidence type="ECO:0000256" key="10">
    <source>
        <dbReference type="ARBA" id="ARBA00023160"/>
    </source>
</evidence>
<evidence type="ECO:0000256" key="6">
    <source>
        <dbReference type="ARBA" id="ARBA00022857"/>
    </source>
</evidence>
<evidence type="ECO:0000256" key="20">
    <source>
        <dbReference type="ARBA" id="ARBA00049559"/>
    </source>
</evidence>
<dbReference type="Pfam" id="PF13561">
    <property type="entry name" value="adh_short_C2"/>
    <property type="match status" value="1"/>
</dbReference>
<dbReference type="STRING" id="235985.SAMN05414137_11622"/>
<keyword evidence="23" id="KW-1185">Reference proteome</keyword>
<name>A0A1H7UMK3_STRJI</name>
<keyword evidence="10" id="KW-0275">Fatty acid biosynthesis</keyword>
<comment type="catalytic activity">
    <reaction evidence="20">
        <text>(2E)-octenoyl-CoA + NADPH + H(+) = octanoyl-CoA + NADP(+)</text>
        <dbReference type="Rhea" id="RHEA:44952"/>
        <dbReference type="ChEBI" id="CHEBI:15378"/>
        <dbReference type="ChEBI" id="CHEBI:57386"/>
        <dbReference type="ChEBI" id="CHEBI:57783"/>
        <dbReference type="ChEBI" id="CHEBI:58349"/>
        <dbReference type="ChEBI" id="CHEBI:62242"/>
    </reaction>
    <physiologicalReaction direction="left-to-right" evidence="20">
        <dbReference type="Rhea" id="RHEA:44953"/>
    </physiologicalReaction>
</comment>
<evidence type="ECO:0000256" key="9">
    <source>
        <dbReference type="ARBA" id="ARBA00023140"/>
    </source>
</evidence>
<dbReference type="GO" id="GO:0006633">
    <property type="term" value="P:fatty acid biosynthetic process"/>
    <property type="evidence" value="ECO:0007669"/>
    <property type="project" value="UniProtKB-KW"/>
</dbReference>
<dbReference type="EMBL" id="FOAZ01000016">
    <property type="protein sequence ID" value="SEL97567.1"/>
    <property type="molecule type" value="Genomic_DNA"/>
</dbReference>
<evidence type="ECO:0000256" key="4">
    <source>
        <dbReference type="ARBA" id="ARBA00022553"/>
    </source>
</evidence>
<comment type="catalytic activity">
    <reaction evidence="17">
        <text>(2E)-hexenoyl-CoA + NADPH + H(+) = hexanoyl-CoA + NADP(+)</text>
        <dbReference type="Rhea" id="RHEA:44956"/>
        <dbReference type="ChEBI" id="CHEBI:15378"/>
        <dbReference type="ChEBI" id="CHEBI:57783"/>
        <dbReference type="ChEBI" id="CHEBI:58349"/>
        <dbReference type="ChEBI" id="CHEBI:62077"/>
        <dbReference type="ChEBI" id="CHEBI:62620"/>
    </reaction>
    <physiologicalReaction direction="left-to-right" evidence="17">
        <dbReference type="Rhea" id="RHEA:44957"/>
    </physiologicalReaction>
</comment>
<comment type="function">
    <text evidence="11">Participates in chain elongation of fatty acids. Catalyzes the reduction of trans-2-enoyl-CoAs of varying chain lengths from 6:1 to 16:1, having maximum activity with 10:1 CoA. Has no 2,4-dienoyl-CoA reductase activity.</text>
</comment>
<keyword evidence="3" id="KW-0444">Lipid biosynthesis</keyword>
<comment type="catalytic activity">
    <reaction evidence="15">
        <text>(2E)-dodecenoyl-CoA + NADPH + H(+) = dodecanoyl-CoA + NADP(+)</text>
        <dbReference type="Rhea" id="RHEA:44964"/>
        <dbReference type="ChEBI" id="CHEBI:15378"/>
        <dbReference type="ChEBI" id="CHEBI:57330"/>
        <dbReference type="ChEBI" id="CHEBI:57375"/>
        <dbReference type="ChEBI" id="CHEBI:57783"/>
        <dbReference type="ChEBI" id="CHEBI:58349"/>
    </reaction>
    <physiologicalReaction direction="left-to-right" evidence="15">
        <dbReference type="Rhea" id="RHEA:44965"/>
    </physiologicalReaction>
</comment>
<protein>
    <recommendedName>
        <fullName evidence="14">Peroxisomal trans-2-enoyl-CoA reductase</fullName>
        <ecNumber evidence="13">1.3.1.38</ecNumber>
    </recommendedName>
</protein>
<evidence type="ECO:0000256" key="16">
    <source>
        <dbReference type="ARBA" id="ARBA00048686"/>
    </source>
</evidence>
<evidence type="ECO:0000256" key="14">
    <source>
        <dbReference type="ARBA" id="ARBA00041063"/>
    </source>
</evidence>
<keyword evidence="5" id="KW-0276">Fatty acid metabolism</keyword>
<dbReference type="FunFam" id="3.40.50.720:FF:000084">
    <property type="entry name" value="Short-chain dehydrogenase reductase"/>
    <property type="match status" value="1"/>
</dbReference>
<keyword evidence="4" id="KW-0597">Phosphoprotein</keyword>
<evidence type="ECO:0000256" key="17">
    <source>
        <dbReference type="ARBA" id="ARBA00049108"/>
    </source>
</evidence>
<dbReference type="AlphaFoldDB" id="A0A1H7UMK3"/>
<dbReference type="PRINTS" id="PR00080">
    <property type="entry name" value="SDRFAMILY"/>
</dbReference>
<evidence type="ECO:0000256" key="8">
    <source>
        <dbReference type="ARBA" id="ARBA00023098"/>
    </source>
</evidence>
<sequence>MLPAGSYDGTTVLITGGGTGLGRAMAVEFARLGARVGIVSRDPAHHAAGVTAVEQAVDEAAPAGRPKRAVAVGAVADVRDPEQVAAAFDAVESALGPVSVLVNNAAANFPVLAAELSPGGWRAVVDVVLTGSFLCSRELHRRHVARGARPGAILNISAAQAFTGGPGMVHSASAKAGVDAMTKTLAVEWAPDGIRVNGLVPGLFPHQDLPASLRALRERDPDQDATDARRQPAGRVGQPHELGWAATYLCSPFAGFLTGHTLVLDGGNHLRRDFVMPPVVPVAEQLRPRSL</sequence>
<gene>
    <name evidence="22" type="ORF">SAMN05414137_11622</name>
</gene>
<accession>A0A1H7UMK3</accession>
<comment type="catalytic activity">
    <reaction evidence="19">
        <text>(2E)-decenoyl-CoA + NADPH + H(+) = decanoyl-CoA + NADP(+)</text>
        <dbReference type="Rhea" id="RHEA:44960"/>
        <dbReference type="ChEBI" id="CHEBI:15378"/>
        <dbReference type="ChEBI" id="CHEBI:57783"/>
        <dbReference type="ChEBI" id="CHEBI:58349"/>
        <dbReference type="ChEBI" id="CHEBI:61406"/>
        <dbReference type="ChEBI" id="CHEBI:61430"/>
    </reaction>
    <physiologicalReaction direction="left-to-right" evidence="19">
        <dbReference type="Rhea" id="RHEA:44961"/>
    </physiologicalReaction>
</comment>
<evidence type="ECO:0000256" key="2">
    <source>
        <dbReference type="ARBA" id="ARBA00005189"/>
    </source>
</evidence>
<dbReference type="InterPro" id="IPR052388">
    <property type="entry name" value="Peroxisomal_t2-enoyl-CoA_red"/>
</dbReference>
<keyword evidence="9" id="KW-0576">Peroxisome</keyword>
<dbReference type="InterPro" id="IPR036291">
    <property type="entry name" value="NAD(P)-bd_dom_sf"/>
</dbReference>
<evidence type="ECO:0000256" key="21">
    <source>
        <dbReference type="SAM" id="MobiDB-lite"/>
    </source>
</evidence>
<dbReference type="Gene3D" id="3.40.50.720">
    <property type="entry name" value="NAD(P)-binding Rossmann-like Domain"/>
    <property type="match status" value="1"/>
</dbReference>
<dbReference type="eggNOG" id="COG1028">
    <property type="taxonomic scope" value="Bacteria"/>
</dbReference>
<dbReference type="GO" id="GO:0019166">
    <property type="term" value="F:trans-2-enoyl-CoA reductase (NADPH) activity"/>
    <property type="evidence" value="ECO:0007669"/>
    <property type="project" value="UniProtKB-EC"/>
</dbReference>
<comment type="catalytic activity">
    <reaction evidence="16">
        <text>(2E)-tetradecenoyl-CoA + NADPH + H(+) = tetradecanoyl-CoA + NADP(+)</text>
        <dbReference type="Rhea" id="RHEA:44968"/>
        <dbReference type="ChEBI" id="CHEBI:15378"/>
        <dbReference type="ChEBI" id="CHEBI:57385"/>
        <dbReference type="ChEBI" id="CHEBI:57783"/>
        <dbReference type="ChEBI" id="CHEBI:58349"/>
        <dbReference type="ChEBI" id="CHEBI:61405"/>
    </reaction>
    <physiologicalReaction direction="left-to-right" evidence="16">
        <dbReference type="Rhea" id="RHEA:44969"/>
    </physiologicalReaction>
</comment>
<dbReference type="EC" id="1.3.1.38" evidence="13"/>
<organism evidence="22 23">
    <name type="scientific">Streptacidiphilus jiangxiensis</name>
    <dbReference type="NCBI Taxonomy" id="235985"/>
    <lineage>
        <taxon>Bacteria</taxon>
        <taxon>Bacillati</taxon>
        <taxon>Actinomycetota</taxon>
        <taxon>Actinomycetes</taxon>
        <taxon>Kitasatosporales</taxon>
        <taxon>Streptomycetaceae</taxon>
        <taxon>Streptacidiphilus</taxon>
    </lineage>
</organism>
<evidence type="ECO:0000256" key="5">
    <source>
        <dbReference type="ARBA" id="ARBA00022832"/>
    </source>
</evidence>
<comment type="catalytic activity">
    <reaction evidence="18">
        <text>a (2E)-enoyl-CoA + NADPH + H(+) = a 2,3-saturated acyl-CoA + NADP(+)</text>
        <dbReference type="Rhea" id="RHEA:33763"/>
        <dbReference type="ChEBI" id="CHEBI:15378"/>
        <dbReference type="ChEBI" id="CHEBI:57783"/>
        <dbReference type="ChEBI" id="CHEBI:58349"/>
        <dbReference type="ChEBI" id="CHEBI:58856"/>
        <dbReference type="ChEBI" id="CHEBI:65111"/>
        <dbReference type="EC" id="1.3.1.38"/>
    </reaction>
    <physiologicalReaction direction="left-to-right" evidence="18">
        <dbReference type="Rhea" id="RHEA:33764"/>
    </physiologicalReaction>
</comment>
<evidence type="ECO:0000256" key="15">
    <source>
        <dbReference type="ARBA" id="ARBA00047570"/>
    </source>
</evidence>
<evidence type="ECO:0000313" key="22">
    <source>
        <dbReference type="EMBL" id="SEL97567.1"/>
    </source>
</evidence>
<dbReference type="SUPFAM" id="SSF51735">
    <property type="entry name" value="NAD(P)-binding Rossmann-fold domains"/>
    <property type="match status" value="1"/>
</dbReference>
<evidence type="ECO:0000256" key="13">
    <source>
        <dbReference type="ARBA" id="ARBA00038849"/>
    </source>
</evidence>
<evidence type="ECO:0000256" key="7">
    <source>
        <dbReference type="ARBA" id="ARBA00023002"/>
    </source>
</evidence>
<evidence type="ECO:0000256" key="1">
    <source>
        <dbReference type="ARBA" id="ARBA00004275"/>
    </source>
</evidence>
<comment type="subcellular location">
    <subcellularLocation>
        <location evidence="1">Peroxisome</location>
    </subcellularLocation>
</comment>
<dbReference type="Proteomes" id="UP000183015">
    <property type="component" value="Unassembled WGS sequence"/>
</dbReference>
<feature type="compositionally biased region" description="Basic and acidic residues" evidence="21">
    <location>
        <begin position="218"/>
        <end position="230"/>
    </location>
</feature>
<keyword evidence="6" id="KW-0521">NADP</keyword>
<evidence type="ECO:0000256" key="3">
    <source>
        <dbReference type="ARBA" id="ARBA00022516"/>
    </source>
</evidence>
<comment type="pathway">
    <text evidence="2">Lipid metabolism.</text>
</comment>
<keyword evidence="8" id="KW-0443">Lipid metabolism</keyword>
<evidence type="ECO:0000256" key="12">
    <source>
        <dbReference type="ARBA" id="ARBA00038622"/>
    </source>
</evidence>